<dbReference type="AlphaFoldDB" id="A0A2T4HJF7"/>
<evidence type="ECO:0000313" key="2">
    <source>
        <dbReference type="Proteomes" id="UP000241206"/>
    </source>
</evidence>
<dbReference type="RefSeq" id="WP_107396187.1">
    <property type="nucleotide sequence ID" value="NZ_PHHF01000085.1"/>
</dbReference>
<dbReference type="InterPro" id="IPR011006">
    <property type="entry name" value="CheY-like_superfamily"/>
</dbReference>
<name>A0A2T4HJF7_9SPHN</name>
<gene>
    <name evidence="1" type="ORF">CV103_21610</name>
</gene>
<reference evidence="1 2" key="1">
    <citation type="submission" date="2017-11" db="EMBL/GenBank/DDBJ databases">
        <title>Sphingomonas oleivorans sp. nov., isolated from oil-contaminated soil.</title>
        <authorList>
            <person name="Wang L."/>
            <person name="Chen L."/>
        </authorList>
    </citation>
    <scope>NUCLEOTIDE SEQUENCE [LARGE SCALE GENOMIC DNA]</scope>
    <source>
        <strain evidence="1 2">K101</strain>
    </source>
</reference>
<organism evidence="1 2">
    <name type="scientific">Edaphosphingomonas fennica</name>
    <dbReference type="NCBI Taxonomy" id="114404"/>
    <lineage>
        <taxon>Bacteria</taxon>
        <taxon>Pseudomonadati</taxon>
        <taxon>Pseudomonadota</taxon>
        <taxon>Alphaproteobacteria</taxon>
        <taxon>Sphingomonadales</taxon>
        <taxon>Rhizorhabdaceae</taxon>
        <taxon>Edaphosphingomonas</taxon>
    </lineage>
</organism>
<evidence type="ECO:0008006" key="3">
    <source>
        <dbReference type="Google" id="ProtNLM"/>
    </source>
</evidence>
<dbReference type="EMBL" id="PHHF01000085">
    <property type="protein sequence ID" value="PTD15924.1"/>
    <property type="molecule type" value="Genomic_DNA"/>
</dbReference>
<keyword evidence="2" id="KW-1185">Reference proteome</keyword>
<dbReference type="Proteomes" id="UP000241206">
    <property type="component" value="Unassembled WGS sequence"/>
</dbReference>
<dbReference type="Gene3D" id="3.40.50.2300">
    <property type="match status" value="1"/>
</dbReference>
<dbReference type="SUPFAM" id="SSF52172">
    <property type="entry name" value="CheY-like"/>
    <property type="match status" value="1"/>
</dbReference>
<comment type="caution">
    <text evidence="1">The sequence shown here is derived from an EMBL/GenBank/DDBJ whole genome shotgun (WGS) entry which is preliminary data.</text>
</comment>
<proteinExistence type="predicted"/>
<sequence length="139" mass="14667">MPVTLPSDEKPPSIAVIGVGPSDQFALVEAIDRHRIQWGGVVDNLPALGSMAPGASAVILLDGDGLALQLIEVLDQNAALLSRNAVILQISKPPVRLAVAAMQRGVIDVLVKPLNAVRLDAALQDAVMECERRVRAPAR</sequence>
<evidence type="ECO:0000313" key="1">
    <source>
        <dbReference type="EMBL" id="PTD15924.1"/>
    </source>
</evidence>
<accession>A0A2T4HJF7</accession>
<protein>
    <recommendedName>
        <fullName evidence="3">Response regulatory domain-containing protein</fullName>
    </recommendedName>
</protein>